<dbReference type="InterPro" id="IPR006195">
    <property type="entry name" value="aa-tRNA-synth_II"/>
</dbReference>
<dbReference type="KEGG" id="gsh:117350095"/>
<dbReference type="InterPro" id="IPR012676">
    <property type="entry name" value="TGS-like"/>
</dbReference>
<dbReference type="Pfam" id="PF00587">
    <property type="entry name" value="tRNA-synt_2b"/>
    <property type="match status" value="1"/>
</dbReference>
<comment type="subcellular location">
    <subcellularLocation>
        <location evidence="1">Cytoplasm</location>
    </subcellularLocation>
</comment>
<dbReference type="Proteomes" id="UP000515159">
    <property type="component" value="Chromosome 16"/>
</dbReference>
<dbReference type="Pfam" id="PF02824">
    <property type="entry name" value="TGS"/>
    <property type="match status" value="1"/>
</dbReference>
<dbReference type="InterPro" id="IPR002314">
    <property type="entry name" value="aa-tRNA-synt_IIb"/>
</dbReference>
<dbReference type="SMART" id="SM00863">
    <property type="entry name" value="tRNA_SAD"/>
    <property type="match status" value="1"/>
</dbReference>
<dbReference type="InParanoid" id="A0A6P8PXQ0"/>
<evidence type="ECO:0000256" key="5">
    <source>
        <dbReference type="ARBA" id="ARBA00022598"/>
    </source>
</evidence>
<keyword evidence="6" id="KW-0547">Nucleotide-binding</keyword>
<dbReference type="RefSeq" id="XP_033779951.1">
    <property type="nucleotide sequence ID" value="XM_033924060.1"/>
</dbReference>
<dbReference type="PANTHER" id="PTHR11451:SF57">
    <property type="entry name" value="THREONINE--TRNA LIGASE"/>
    <property type="match status" value="1"/>
</dbReference>
<dbReference type="FunFam" id="3.40.50.800:FF:000003">
    <property type="entry name" value="Threonine--tRNA ligase 2, cytoplasmic"/>
    <property type="match status" value="1"/>
</dbReference>
<dbReference type="GO" id="GO:0005739">
    <property type="term" value="C:mitochondrion"/>
    <property type="evidence" value="ECO:0007669"/>
    <property type="project" value="TreeGrafter"/>
</dbReference>
<dbReference type="SUPFAM" id="SSF55681">
    <property type="entry name" value="Class II aaRS and biotin synthetases"/>
    <property type="match status" value="1"/>
</dbReference>
<evidence type="ECO:0000256" key="3">
    <source>
        <dbReference type="ARBA" id="ARBA00013163"/>
    </source>
</evidence>
<dbReference type="PANTHER" id="PTHR11451">
    <property type="entry name" value="THREONINE-TRNA LIGASE"/>
    <property type="match status" value="1"/>
</dbReference>
<dbReference type="GO" id="GO:0006435">
    <property type="term" value="P:threonyl-tRNA aminoacylation"/>
    <property type="evidence" value="ECO:0007669"/>
    <property type="project" value="InterPro"/>
</dbReference>
<keyword evidence="7" id="KW-0067">ATP-binding</keyword>
<name>A0A6P8PXQ0_GEOSA</name>
<keyword evidence="15" id="KW-1185">Reference proteome</keyword>
<gene>
    <name evidence="16" type="primary">TARS2</name>
</gene>
<dbReference type="GO" id="GO:0005524">
    <property type="term" value="F:ATP binding"/>
    <property type="evidence" value="ECO:0007669"/>
    <property type="project" value="UniProtKB-KW"/>
</dbReference>
<dbReference type="Pfam" id="PF03129">
    <property type="entry name" value="HGTP_anticodon"/>
    <property type="match status" value="1"/>
</dbReference>
<dbReference type="SUPFAM" id="SSF55186">
    <property type="entry name" value="ThrRS/AlaRS common domain"/>
    <property type="match status" value="1"/>
</dbReference>
<dbReference type="Gene3D" id="3.10.20.30">
    <property type="match status" value="1"/>
</dbReference>
<dbReference type="AlphaFoldDB" id="A0A6P8PXQ0"/>
<evidence type="ECO:0000256" key="7">
    <source>
        <dbReference type="ARBA" id="ARBA00022840"/>
    </source>
</evidence>
<evidence type="ECO:0000256" key="9">
    <source>
        <dbReference type="ARBA" id="ARBA00023146"/>
    </source>
</evidence>
<reference evidence="16" key="1">
    <citation type="submission" date="2025-08" db="UniProtKB">
        <authorList>
            <consortium name="RefSeq"/>
        </authorList>
    </citation>
    <scope>IDENTIFICATION</scope>
</reference>
<dbReference type="SUPFAM" id="SSF52954">
    <property type="entry name" value="Class II aaRS ABD-related"/>
    <property type="match status" value="1"/>
</dbReference>
<dbReference type="Gene3D" id="3.40.50.800">
    <property type="entry name" value="Anticodon-binding domain"/>
    <property type="match status" value="1"/>
</dbReference>
<organism evidence="15 16">
    <name type="scientific">Geotrypetes seraphini</name>
    <name type="common">Gaboon caecilian</name>
    <name type="synonym">Caecilia seraphini</name>
    <dbReference type="NCBI Taxonomy" id="260995"/>
    <lineage>
        <taxon>Eukaryota</taxon>
        <taxon>Metazoa</taxon>
        <taxon>Chordata</taxon>
        <taxon>Craniata</taxon>
        <taxon>Vertebrata</taxon>
        <taxon>Euteleostomi</taxon>
        <taxon>Amphibia</taxon>
        <taxon>Gymnophiona</taxon>
        <taxon>Geotrypetes</taxon>
    </lineage>
</organism>
<keyword evidence="5 16" id="KW-0436">Ligase</keyword>
<protein>
    <recommendedName>
        <fullName evidence="3">threonine--tRNA ligase</fullName>
        <ecNumber evidence="3">6.1.1.3</ecNumber>
    </recommendedName>
    <alternativeName>
        <fullName evidence="10">Threonyl-tRNA synthetase</fullName>
    </alternativeName>
</protein>
<evidence type="ECO:0000256" key="4">
    <source>
        <dbReference type="ARBA" id="ARBA00022490"/>
    </source>
</evidence>
<evidence type="ECO:0000313" key="15">
    <source>
        <dbReference type="Proteomes" id="UP000515159"/>
    </source>
</evidence>
<evidence type="ECO:0000313" key="16">
    <source>
        <dbReference type="RefSeq" id="XP_033779951.1"/>
    </source>
</evidence>
<comment type="catalytic activity">
    <reaction evidence="11">
        <text>tRNA(Thr) + L-threonine + ATP = L-threonyl-tRNA(Thr) + AMP + diphosphate + H(+)</text>
        <dbReference type="Rhea" id="RHEA:24624"/>
        <dbReference type="Rhea" id="RHEA-COMP:9670"/>
        <dbReference type="Rhea" id="RHEA-COMP:9704"/>
        <dbReference type="ChEBI" id="CHEBI:15378"/>
        <dbReference type="ChEBI" id="CHEBI:30616"/>
        <dbReference type="ChEBI" id="CHEBI:33019"/>
        <dbReference type="ChEBI" id="CHEBI:57926"/>
        <dbReference type="ChEBI" id="CHEBI:78442"/>
        <dbReference type="ChEBI" id="CHEBI:78534"/>
        <dbReference type="ChEBI" id="CHEBI:456215"/>
        <dbReference type="EC" id="6.1.1.3"/>
    </reaction>
</comment>
<dbReference type="InterPro" id="IPR004095">
    <property type="entry name" value="TGS"/>
</dbReference>
<dbReference type="InterPro" id="IPR002320">
    <property type="entry name" value="Thr-tRNA-ligase_IIa"/>
</dbReference>
<dbReference type="CDD" id="cd00771">
    <property type="entry name" value="ThrRS_core"/>
    <property type="match status" value="1"/>
</dbReference>
<evidence type="ECO:0000256" key="1">
    <source>
        <dbReference type="ARBA" id="ARBA00004496"/>
    </source>
</evidence>
<dbReference type="Gene3D" id="3.30.930.10">
    <property type="entry name" value="Bira Bifunctional Protein, Domain 2"/>
    <property type="match status" value="1"/>
</dbReference>
<dbReference type="InterPro" id="IPR004154">
    <property type="entry name" value="Anticodon-bd"/>
</dbReference>
<dbReference type="InterPro" id="IPR018163">
    <property type="entry name" value="Thr/Ala-tRNA-synth_IIc_edit"/>
</dbReference>
<dbReference type="FunFam" id="3.10.20.30:FF:000006">
    <property type="entry name" value="Threonine--tRNA ligase, cytoplasmic"/>
    <property type="match status" value="1"/>
</dbReference>
<keyword evidence="4" id="KW-0963">Cytoplasm</keyword>
<accession>A0A6P8PXQ0</accession>
<dbReference type="Gene3D" id="3.30.980.10">
    <property type="entry name" value="Threonyl-trna Synthetase, Chain A, domain 2"/>
    <property type="match status" value="1"/>
</dbReference>
<dbReference type="InterPro" id="IPR045864">
    <property type="entry name" value="aa-tRNA-synth_II/BPL/LPL"/>
</dbReference>
<dbReference type="InterPro" id="IPR033728">
    <property type="entry name" value="ThrRS_core"/>
</dbReference>
<dbReference type="FunFam" id="3.30.930.10:FF:000009">
    <property type="entry name" value="Threonine--tRNA ligase 2, cytoplasmic"/>
    <property type="match status" value="1"/>
</dbReference>
<proteinExistence type="inferred from homology"/>
<dbReference type="NCBIfam" id="TIGR00418">
    <property type="entry name" value="thrS"/>
    <property type="match status" value="1"/>
</dbReference>
<sequence>MQLCGRLFCRRKPLFGWLPGFCTVARAVPEHTASILSSFEKLKNVHNARFAERVLKESRVIRITLPDGKEVQGESLKTTPYQVALQISKGLAESAVTARVNGVLFDLDRPLEGDSTLELLKLDSEDGQAVFWHSSAHFLGAALDQAYGGLLCQGLSTKSGFFCDVYLANGTMSDKDLPWLEDLCKSFIKEKHPFERIDVTRSDLLELFKHNRFKLRIIHETVKTPSASVYRCGTLIDLCHGPHMRDTGKIRVLKLLKNSSSYWNEDPSQEQLQRVYGISFPDAGQLREWEKSQEEASGRDHRTIGTAQELFFFHDMSPGSCFFLPRGARIYTSLIDFIKSEYRKRGFMEVISPNIYKVKLWETSGHWEHFKKNMFSFHLEDETFALKPMNCPGHCLIFDHRPRSWRELPLRLADFGVLHRNEPSGSLTGLTRVRRFQQDDAHIFCSMEQLDGEIAGCLDFLQTVYSVFGFTFTFCLSTRPDHFLGVPECWDKAEKQLQKSLTDFGQPWELNPGDGAFYGPKIDIQIKDALGRHHQCATIQLDFQLPVQFDLQYTSKDGNPHERPVMIHRAVLGSVERMVAILAESYAGKWPLWLSPFQVKVIPVGPSAEAYAQEVVRRVHEAGFTVDIDADSRSTLNRKIRRAQLAQYNFMLVIGEKERENSTVNVRTRDNKNHGEKTLDEVLARLSELQISRAKDAEQQF</sequence>
<dbReference type="HAMAP" id="MF_00184">
    <property type="entry name" value="Thr_tRNA_synth"/>
    <property type="match status" value="1"/>
</dbReference>
<dbReference type="CTD" id="80222"/>
<keyword evidence="8" id="KW-0648">Protein biosynthesis</keyword>
<feature type="domain" description="TGS" evidence="14">
    <location>
        <begin position="56"/>
        <end position="121"/>
    </location>
</feature>
<evidence type="ECO:0000256" key="11">
    <source>
        <dbReference type="ARBA" id="ARBA00049515"/>
    </source>
</evidence>
<keyword evidence="9" id="KW-0030">Aminoacyl-tRNA synthetase</keyword>
<evidence type="ECO:0000256" key="10">
    <source>
        <dbReference type="ARBA" id="ARBA00031900"/>
    </source>
</evidence>
<dbReference type="Pfam" id="PF07973">
    <property type="entry name" value="tRNA_SAD"/>
    <property type="match status" value="1"/>
</dbReference>
<feature type="domain" description="Aminoacyl-transfer RNA synthetases class-II family profile" evidence="13">
    <location>
        <begin position="327"/>
        <end position="591"/>
    </location>
</feature>
<evidence type="ECO:0000259" key="14">
    <source>
        <dbReference type="PROSITE" id="PS51880"/>
    </source>
</evidence>
<dbReference type="InterPro" id="IPR012675">
    <property type="entry name" value="Beta-grasp_dom_sf"/>
</dbReference>
<evidence type="ECO:0000256" key="8">
    <source>
        <dbReference type="ARBA" id="ARBA00022917"/>
    </source>
</evidence>
<dbReference type="GeneID" id="117350095"/>
<evidence type="ECO:0000256" key="12">
    <source>
        <dbReference type="ARBA" id="ARBA00058080"/>
    </source>
</evidence>
<evidence type="ECO:0000256" key="2">
    <source>
        <dbReference type="ARBA" id="ARBA00008226"/>
    </source>
</evidence>
<dbReference type="SUPFAM" id="SSF81271">
    <property type="entry name" value="TGS-like"/>
    <property type="match status" value="1"/>
</dbReference>
<evidence type="ECO:0000259" key="13">
    <source>
        <dbReference type="PROSITE" id="PS50862"/>
    </source>
</evidence>
<dbReference type="CDD" id="cd00860">
    <property type="entry name" value="ThrRS_anticodon"/>
    <property type="match status" value="1"/>
</dbReference>
<dbReference type="InterPro" id="IPR012947">
    <property type="entry name" value="tRNA_SAD"/>
</dbReference>
<comment type="similarity">
    <text evidence="2">Belongs to the class-II aminoacyl-tRNA synthetase family.</text>
</comment>
<dbReference type="GO" id="GO:0004829">
    <property type="term" value="F:threonine-tRNA ligase activity"/>
    <property type="evidence" value="ECO:0007669"/>
    <property type="project" value="UniProtKB-EC"/>
</dbReference>
<comment type="function">
    <text evidence="12">Catalyzes the attachment of threonine to tRNA(Thr) in a two-step reaction: threonine is first activated by ATP to form Thr-AMP and then transferred to the acceptor end of tRNA(Thr). Also edits incorrectly charged tRNA(Thr) via its editing domain, at the post-transfer stage.</text>
</comment>
<evidence type="ECO:0000256" key="6">
    <source>
        <dbReference type="ARBA" id="ARBA00022741"/>
    </source>
</evidence>
<dbReference type="EC" id="6.1.1.3" evidence="3"/>
<dbReference type="InterPro" id="IPR036621">
    <property type="entry name" value="Anticodon-bd_dom_sf"/>
</dbReference>
<dbReference type="CDD" id="cd01667">
    <property type="entry name" value="TGS_ThrRS"/>
    <property type="match status" value="1"/>
</dbReference>
<dbReference type="FunFam" id="3.30.980.10:FF:000003">
    <property type="entry name" value="Threonine--tRNA ligase, cytoplasmic"/>
    <property type="match status" value="1"/>
</dbReference>
<dbReference type="InterPro" id="IPR047246">
    <property type="entry name" value="ThrRS_anticodon"/>
</dbReference>
<dbReference type="OrthoDB" id="5423599at2759"/>
<dbReference type="PROSITE" id="PS50862">
    <property type="entry name" value="AA_TRNA_LIGASE_II"/>
    <property type="match status" value="1"/>
</dbReference>
<dbReference type="PRINTS" id="PR01047">
    <property type="entry name" value="TRNASYNTHTHR"/>
</dbReference>
<dbReference type="PROSITE" id="PS51880">
    <property type="entry name" value="TGS"/>
    <property type="match status" value="1"/>
</dbReference>